<dbReference type="InterPro" id="IPR004948">
    <property type="entry name" value="Nuc-triphosphatase_THEP1"/>
</dbReference>
<organism evidence="2 3">
    <name type="scientific">Blautia producta</name>
    <dbReference type="NCBI Taxonomy" id="33035"/>
    <lineage>
        <taxon>Bacteria</taxon>
        <taxon>Bacillati</taxon>
        <taxon>Bacillota</taxon>
        <taxon>Clostridia</taxon>
        <taxon>Lachnospirales</taxon>
        <taxon>Lachnospiraceae</taxon>
        <taxon>Blautia</taxon>
    </lineage>
</organism>
<dbReference type="Proteomes" id="UP000289794">
    <property type="component" value="Chromosome"/>
</dbReference>
<accession>A0A4P6M1K4</accession>
<dbReference type="Pfam" id="PF03205">
    <property type="entry name" value="MobB"/>
    <property type="match status" value="1"/>
</dbReference>
<dbReference type="Gene3D" id="3.40.50.300">
    <property type="entry name" value="P-loop containing nucleotide triphosphate hydrolases"/>
    <property type="match status" value="2"/>
</dbReference>
<dbReference type="RefSeq" id="WP_130182216.1">
    <property type="nucleotide sequence ID" value="NZ_CP035945.1"/>
</dbReference>
<dbReference type="GO" id="GO:0017111">
    <property type="term" value="F:ribonucleoside triphosphate phosphatase activity"/>
    <property type="evidence" value="ECO:0007669"/>
    <property type="project" value="UniProtKB-EC"/>
</dbReference>
<dbReference type="PANTHER" id="PTHR40072">
    <property type="entry name" value="MOLYBDOPTERIN-GUANINE DINUCLEOTIDE BIOSYNTHESIS ADAPTER PROTEIN-RELATED"/>
    <property type="match status" value="1"/>
</dbReference>
<gene>
    <name evidence="2" type="ORF">PMF13cell1_04550</name>
</gene>
<dbReference type="SUPFAM" id="SSF52540">
    <property type="entry name" value="P-loop containing nucleoside triphosphate hydrolases"/>
    <property type="match status" value="2"/>
</dbReference>
<dbReference type="PANTHER" id="PTHR40072:SF1">
    <property type="entry name" value="MOLYBDOPTERIN-GUANINE DINUCLEOTIDE BIOSYNTHESIS ADAPTER PROTEIN"/>
    <property type="match status" value="1"/>
</dbReference>
<dbReference type="AlphaFoldDB" id="A0A4P6M1K4"/>
<dbReference type="InterPro" id="IPR027417">
    <property type="entry name" value="P-loop_NTPase"/>
</dbReference>
<reference evidence="2 3" key="1">
    <citation type="submission" date="2019-01" db="EMBL/GenBank/DDBJ databases">
        <title>PMF-metabolizing Aryl O-demethylase.</title>
        <authorList>
            <person name="Kim M."/>
        </authorList>
    </citation>
    <scope>NUCLEOTIDE SEQUENCE [LARGE SCALE GENOMIC DNA]</scope>
    <source>
        <strain evidence="2 3">PMF1</strain>
    </source>
</reference>
<feature type="domain" description="Molybdopterin-guanine dinucleotide biosynthesis protein B (MobB)" evidence="1">
    <location>
        <begin position="4"/>
        <end position="126"/>
    </location>
</feature>
<dbReference type="EC" id="3.6.1.15" evidence="2"/>
<dbReference type="KEGG" id="bpro:PMF13cell1_04550"/>
<dbReference type="InterPro" id="IPR004435">
    <property type="entry name" value="MobB_dom"/>
</dbReference>
<dbReference type="GO" id="GO:0006777">
    <property type="term" value="P:Mo-molybdopterin cofactor biosynthetic process"/>
    <property type="evidence" value="ECO:0007669"/>
    <property type="project" value="InterPro"/>
</dbReference>
<name>A0A4P6M1K4_9FIRM</name>
<sequence length="380" mass="42229">MKICTIVGVRKSGKTTTVTGLIKELKKRGYRTGTVKSVFCPEFSLDTSDSNTWRHREAGADLVCIKGKKETDILLPADKSGDFYEKLPVDFLILEGEYELCVPRIICAHKDAEVQERLTEETIAIAGRLAGEKKTWEGFRVYHSVNEICELADLLELLPDAEFPLKKRPMLQKAAAFCQCGCHKAEKKLAGKNKLTAHPSGAERKHIFLTGEKGIGKSTLLNRIVEKLGTEPVGYQTLPYEIGGVQKGFYLHSLVPMGEFENDSPILIRTGRGKKISIPETFETLGTAVLKKVKDMPEKTVVIDELGKAEADAPGFQEALFSCLDTQSLVIGVLQKNTGAFTQAVAERPDVKVFEVTEKNRDSLLEVIFKNIKKWNKKLD</sequence>
<dbReference type="EMBL" id="CP035945">
    <property type="protein sequence ID" value="QBE98981.1"/>
    <property type="molecule type" value="Genomic_DNA"/>
</dbReference>
<evidence type="ECO:0000259" key="1">
    <source>
        <dbReference type="Pfam" id="PF03205"/>
    </source>
</evidence>
<evidence type="ECO:0000313" key="2">
    <source>
        <dbReference type="EMBL" id="QBE98981.1"/>
    </source>
</evidence>
<evidence type="ECO:0000313" key="3">
    <source>
        <dbReference type="Proteomes" id="UP000289794"/>
    </source>
</evidence>
<proteinExistence type="predicted"/>
<protein>
    <submittedName>
        <fullName evidence="2">Nucleoside-triphosphatase THEP1</fullName>
        <ecNumber evidence="2">3.6.1.15</ecNumber>
    </submittedName>
</protein>
<dbReference type="Pfam" id="PF03266">
    <property type="entry name" value="NTPase_1"/>
    <property type="match status" value="1"/>
</dbReference>
<dbReference type="InterPro" id="IPR052539">
    <property type="entry name" value="MGD_biosynthesis_adapter"/>
</dbReference>
<keyword evidence="2" id="KW-0378">Hydrolase</keyword>
<dbReference type="GO" id="GO:0005525">
    <property type="term" value="F:GTP binding"/>
    <property type="evidence" value="ECO:0007669"/>
    <property type="project" value="InterPro"/>
</dbReference>